<dbReference type="EMBL" id="JRLW01000002">
    <property type="protein sequence ID" value="KGO90401.1"/>
    <property type="molecule type" value="Genomic_DNA"/>
</dbReference>
<dbReference type="Pfam" id="PF00817">
    <property type="entry name" value="IMS"/>
    <property type="match status" value="1"/>
</dbReference>
<sequence>MYALVDCNNFYASCERVFQPQFVGKPIVVLSNNDGCIISRSEEAKALGIPMGAPEFQVREQLRKHNILVFSSNYTLYGDLSGRVMDILHYYTPNVENYSIDEAFLNFDGISVADYHAYGLQIRKHIRKWLGLPVCVGIAPTKTLSKMANRIAKKFPEKTSGVYVIDTDEKRIKALKWTKIGDVWGIGYRLNKKMKAKNILTAHDFIQPENEAWIKTTMGVLGKRMLSELQGIPVLDLETPPQTKKSIAITRSFKTKLTKLDDLKERVSTFATVCAEKLRKQNSCCYSINVFLAKDPHKTTGRTYYSRTEILPFATNSNLTLSQTAVDMLEKIYEPNQVYMKAGVIVTQIIPQHQKQFHLFEEENPKHQQLMEAIDQYHAKIGQRKIRLGNQDLQHTWIMNQNFLSKNYTTDIKDIITVKC</sequence>
<evidence type="ECO:0000256" key="2">
    <source>
        <dbReference type="ARBA" id="ARBA00023199"/>
    </source>
</evidence>
<keyword evidence="2" id="KW-0227">DNA damage</keyword>
<dbReference type="InterPro" id="IPR043502">
    <property type="entry name" value="DNA/RNA_pol_sf"/>
</dbReference>
<dbReference type="GO" id="GO:0003887">
    <property type="term" value="F:DNA-directed DNA polymerase activity"/>
    <property type="evidence" value="ECO:0007669"/>
    <property type="project" value="UniProtKB-KW"/>
</dbReference>
<dbReference type="Gene3D" id="3.30.70.270">
    <property type="match status" value="1"/>
</dbReference>
<dbReference type="Proteomes" id="UP000030121">
    <property type="component" value="Unassembled WGS sequence"/>
</dbReference>
<name>A0A0A2MFL9_9FLAO</name>
<dbReference type="InterPro" id="IPR017961">
    <property type="entry name" value="DNA_pol_Y-fam_little_finger"/>
</dbReference>
<evidence type="ECO:0000256" key="3">
    <source>
        <dbReference type="ARBA" id="ARBA00023236"/>
    </source>
</evidence>
<reference evidence="5 6" key="1">
    <citation type="submission" date="2013-09" db="EMBL/GenBank/DDBJ databases">
        <authorList>
            <person name="Zeng Z."/>
            <person name="Chen C."/>
        </authorList>
    </citation>
    <scope>NUCLEOTIDE SEQUENCE [LARGE SCALE GENOMIC DNA]</scope>
    <source>
        <strain evidence="5 6">GH29-5</strain>
    </source>
</reference>
<evidence type="ECO:0000256" key="1">
    <source>
        <dbReference type="ARBA" id="ARBA00010945"/>
    </source>
</evidence>
<dbReference type="InterPro" id="IPR036775">
    <property type="entry name" value="DNA_pol_Y-fam_lit_finger_sf"/>
</dbReference>
<dbReference type="Pfam" id="PF13438">
    <property type="entry name" value="DUF4113"/>
    <property type="match status" value="1"/>
</dbReference>
<dbReference type="GO" id="GO:0003684">
    <property type="term" value="F:damaged DNA binding"/>
    <property type="evidence" value="ECO:0007669"/>
    <property type="project" value="InterPro"/>
</dbReference>
<dbReference type="SUPFAM" id="SSF100879">
    <property type="entry name" value="Lesion bypass DNA polymerase (Y-family), little finger domain"/>
    <property type="match status" value="1"/>
</dbReference>
<accession>A0A0A2MFL9</accession>
<protein>
    <submittedName>
        <fullName evidence="5">SOS mutagenesis and repair protein UmuC</fullName>
    </submittedName>
</protein>
<dbReference type="Pfam" id="PF11799">
    <property type="entry name" value="IMS_C"/>
    <property type="match status" value="1"/>
</dbReference>
<dbReference type="InterPro" id="IPR025188">
    <property type="entry name" value="DUF4113"/>
</dbReference>
<evidence type="ECO:0000313" key="6">
    <source>
        <dbReference type="Proteomes" id="UP000030121"/>
    </source>
</evidence>
<dbReference type="GO" id="GO:0042276">
    <property type="term" value="P:error-prone translesion synthesis"/>
    <property type="evidence" value="ECO:0007669"/>
    <property type="project" value="TreeGrafter"/>
</dbReference>
<keyword evidence="2" id="KW-0741">SOS mutagenesis</keyword>
<organism evidence="5 6">
    <name type="scientific">Flavobacterium suncheonense GH29-5 = DSM 17707</name>
    <dbReference type="NCBI Taxonomy" id="1121899"/>
    <lineage>
        <taxon>Bacteria</taxon>
        <taxon>Pseudomonadati</taxon>
        <taxon>Bacteroidota</taxon>
        <taxon>Flavobacteriia</taxon>
        <taxon>Flavobacteriales</taxon>
        <taxon>Flavobacteriaceae</taxon>
        <taxon>Flavobacterium</taxon>
    </lineage>
</organism>
<dbReference type="AlphaFoldDB" id="A0A0A2MFL9"/>
<dbReference type="InterPro" id="IPR001126">
    <property type="entry name" value="UmuC"/>
</dbReference>
<comment type="similarity">
    <text evidence="1">Belongs to the DNA polymerase type-Y family.</text>
</comment>
<dbReference type="Gene3D" id="3.40.1170.60">
    <property type="match status" value="1"/>
</dbReference>
<dbReference type="PANTHER" id="PTHR11076">
    <property type="entry name" value="DNA REPAIR POLYMERASE UMUC / TRANSFERASE FAMILY MEMBER"/>
    <property type="match status" value="1"/>
</dbReference>
<evidence type="ECO:0000259" key="4">
    <source>
        <dbReference type="PROSITE" id="PS50173"/>
    </source>
</evidence>
<keyword evidence="6" id="KW-1185">Reference proteome</keyword>
<evidence type="ECO:0000313" key="5">
    <source>
        <dbReference type="EMBL" id="KGO90401.1"/>
    </source>
</evidence>
<dbReference type="CDD" id="cd01700">
    <property type="entry name" value="PolY_Pol_V_umuC"/>
    <property type="match status" value="1"/>
</dbReference>
<dbReference type="OrthoDB" id="9808813at2"/>
<dbReference type="eggNOG" id="COG0389">
    <property type="taxonomic scope" value="Bacteria"/>
</dbReference>
<gene>
    <name evidence="5" type="ORF">Q764_02280</name>
</gene>
<dbReference type="PANTHER" id="PTHR11076:SF33">
    <property type="entry name" value="DNA POLYMERASE KAPPA"/>
    <property type="match status" value="1"/>
</dbReference>
<dbReference type="PROSITE" id="PS50173">
    <property type="entry name" value="UMUC"/>
    <property type="match status" value="1"/>
</dbReference>
<comment type="caution">
    <text evidence="5">The sequence shown here is derived from an EMBL/GenBank/DDBJ whole genome shotgun (WGS) entry which is preliminary data.</text>
</comment>
<dbReference type="GO" id="GO:0009432">
    <property type="term" value="P:SOS response"/>
    <property type="evidence" value="ECO:0007669"/>
    <property type="project" value="UniProtKB-KW"/>
</dbReference>
<dbReference type="InterPro" id="IPR043128">
    <property type="entry name" value="Rev_trsase/Diguanyl_cyclase"/>
</dbReference>
<dbReference type="InterPro" id="IPR050116">
    <property type="entry name" value="DNA_polymerase-Y"/>
</dbReference>
<dbReference type="RefSeq" id="WP_026980105.1">
    <property type="nucleotide sequence ID" value="NZ_AUCZ01000007.1"/>
</dbReference>
<dbReference type="SUPFAM" id="SSF56672">
    <property type="entry name" value="DNA/RNA polymerases"/>
    <property type="match status" value="1"/>
</dbReference>
<proteinExistence type="inferred from homology"/>
<feature type="domain" description="UmuC" evidence="4">
    <location>
        <begin position="2"/>
        <end position="187"/>
    </location>
</feature>
<dbReference type="GO" id="GO:0006281">
    <property type="term" value="P:DNA repair"/>
    <property type="evidence" value="ECO:0007669"/>
    <property type="project" value="InterPro"/>
</dbReference>
<keyword evidence="3" id="KW-0742">SOS response</keyword>
<dbReference type="STRING" id="1121899.GCA_000430025_01653"/>